<feature type="region of interest" description="Disordered" evidence="4">
    <location>
        <begin position="545"/>
        <end position="567"/>
    </location>
</feature>
<feature type="compositionally biased region" description="Basic and acidic residues" evidence="4">
    <location>
        <begin position="810"/>
        <end position="829"/>
    </location>
</feature>
<feature type="compositionally biased region" description="Polar residues" evidence="4">
    <location>
        <begin position="1098"/>
        <end position="1111"/>
    </location>
</feature>
<feature type="domain" description="BZIP" evidence="5">
    <location>
        <begin position="808"/>
        <end position="858"/>
    </location>
</feature>
<dbReference type="Gene3D" id="3.40.50.300">
    <property type="entry name" value="P-loop containing nucleotide triphosphate hydrolases"/>
    <property type="match status" value="2"/>
</dbReference>
<dbReference type="OrthoDB" id="674948at2759"/>
<keyword evidence="3 6" id="KW-0418">Kinase</keyword>
<evidence type="ECO:0000256" key="4">
    <source>
        <dbReference type="SAM" id="MobiDB-lite"/>
    </source>
</evidence>
<dbReference type="PANTHER" id="PTHR23359">
    <property type="entry name" value="NUCLEOTIDE KINASE"/>
    <property type="match status" value="1"/>
</dbReference>
<evidence type="ECO:0000256" key="3">
    <source>
        <dbReference type="ARBA" id="ARBA00022777"/>
    </source>
</evidence>
<dbReference type="GO" id="GO:0003700">
    <property type="term" value="F:DNA-binding transcription factor activity"/>
    <property type="evidence" value="ECO:0007669"/>
    <property type="project" value="InterPro"/>
</dbReference>
<reference evidence="6 7" key="1">
    <citation type="journal article" date="2019" name="Sci. Rep.">
        <title>Comparative genomics of chytrid fungi reveal insights into the obligate biotrophic and pathogenic lifestyle of Synchytrium endobioticum.</title>
        <authorList>
            <person name="van de Vossenberg B.T.L.H."/>
            <person name="Warris S."/>
            <person name="Nguyen H.D.T."/>
            <person name="van Gent-Pelzer M.P.E."/>
            <person name="Joly D.L."/>
            <person name="van de Geest H.C."/>
            <person name="Bonants P.J.M."/>
            <person name="Smith D.S."/>
            <person name="Levesque C.A."/>
            <person name="van der Lee T.A.J."/>
        </authorList>
    </citation>
    <scope>NUCLEOTIDE SEQUENCE [LARGE SCALE GENOMIC DNA]</scope>
    <source>
        <strain evidence="6 7">CBS 675.73</strain>
    </source>
</reference>
<dbReference type="EMBL" id="QEAP01000039">
    <property type="protein sequence ID" value="TPX76697.1"/>
    <property type="molecule type" value="Genomic_DNA"/>
</dbReference>
<gene>
    <name evidence="6" type="ORF">CcCBS67573_g02050</name>
</gene>
<protein>
    <submittedName>
        <fullName evidence="6">Adenylate kinase</fullName>
    </submittedName>
</protein>
<evidence type="ECO:0000313" key="6">
    <source>
        <dbReference type="EMBL" id="TPX76697.1"/>
    </source>
</evidence>
<evidence type="ECO:0000313" key="7">
    <source>
        <dbReference type="Proteomes" id="UP000320333"/>
    </source>
</evidence>
<dbReference type="InterPro" id="IPR027417">
    <property type="entry name" value="P-loop_NTPase"/>
</dbReference>
<feature type="region of interest" description="Disordered" evidence="4">
    <location>
        <begin position="655"/>
        <end position="713"/>
    </location>
</feature>
<dbReference type="STRING" id="246404.A0A507FNU8"/>
<dbReference type="InterPro" id="IPR046347">
    <property type="entry name" value="bZIP_sf"/>
</dbReference>
<dbReference type="PROSITE" id="PS50217">
    <property type="entry name" value="BZIP"/>
    <property type="match status" value="1"/>
</dbReference>
<organism evidence="6 7">
    <name type="scientific">Chytriomyces confervae</name>
    <dbReference type="NCBI Taxonomy" id="246404"/>
    <lineage>
        <taxon>Eukaryota</taxon>
        <taxon>Fungi</taxon>
        <taxon>Fungi incertae sedis</taxon>
        <taxon>Chytridiomycota</taxon>
        <taxon>Chytridiomycota incertae sedis</taxon>
        <taxon>Chytridiomycetes</taxon>
        <taxon>Chytridiales</taxon>
        <taxon>Chytriomycetaceae</taxon>
        <taxon>Chytriomyces</taxon>
    </lineage>
</organism>
<feature type="compositionally biased region" description="Low complexity" evidence="4">
    <location>
        <begin position="1159"/>
        <end position="1171"/>
    </location>
</feature>
<dbReference type="GO" id="GO:0006139">
    <property type="term" value="P:nucleobase-containing compound metabolic process"/>
    <property type="evidence" value="ECO:0007669"/>
    <property type="project" value="InterPro"/>
</dbReference>
<sequence>MDPILDPAKVQLFASYADHHELFDLFESLVKAVVVEQPPDPLQFMIDFLKVPQLPAIVVCGPPRCAISKIAEKISIIQNAVFISVNTLLLSAIERQSSLGQQARPYMERGQLVPDQIILNLVLQRLQEPDISLSGFVIEGFPATKEQAAAFQMKGIFLTSFVWIDCEDEAIMQYNSEILTDPVMKKEYHPKYNPPPQDAELISRLVNREYNARETVSKRLSAYRRSIPPVAACFQKAGVCVRFKYMDSDGVWGRQKQVVDEVVRSALGMKGATRAPRQFRVVVQGMPGSGRSSLAAEIERKYAFVHVSPKKIILEEMSSKSRLSQTLKEYIHSPEEIPDDLLLDLIVKRLQQPDCMNQGWVLEGFPNSKAQAAALTERNIHPNRLIWLNASQEQCALRLTSRRQDPLTGKLANLSAPQSTLPTRLETIETWPKRDMIADADENVLARIQKRSNLKSEMETAYGYRKKVVGKPSSAAANADSFSGIMQEVNAEGIGEKDSRGRHVGLERLLEHVDDLLMKPVPAVLGVHGDMDFAYSQDEVDSLLSSLISSPSGPDSGNASGEESETGKRFEMAMTQEATCATGIAMHSLGADVLNTDDLLMGGMAMGIESLVPISVDSVLGMGPAFTLPPQSDTVRAALSSDNASECLALLAGPVKKKPGRKKNQPDVKLEEPTPIQSTQRKKAKSSPPTDIPKSLASSNHDQSVSILPAKPPVPIMPSASTSSFPISISPTPAIDSKRKLSFSAADYLTPTNTAFSPNNTSYNPPQMPLSATSPTSTHSSPPPTISLTPAVTVTAPAVPAASSVPALTKHQERMMKNRASADESRKKHKEHVEKLENMCRELLKENSVLRTRVLEVEAWAEHVGAAANASAAASAAATANFDSLFKADPLLGSGNLCSGNLKRTASDAFMGVDMGMDGLQSTAVEAMDNAFFDFFFGSANASSAGTGTVMMAFLFSFSLFMFPSSLFQGTHFFNSNGAQSSDLSVKTPVFNGLSHYLPRVLQEPSPTDSIESSYNPYFKATLDAPPRVNSIDPRPPSELLVVHPQSSGLIQLPFLRISNRAVATRAATTGYTMPTPGAHANSKRVPYFVPIPLPHPQKQTTNESSESFKSVTPRVCAMQEVLDWVLGEIEWHVPGADTAPSKSEAVANASPTATTAKTQNSDTQSQNNQNPFSSDAGGSPKVTHAPKIRVSKERWDALHALLSIPDEKSGNESTSAVFPTAFAASNNEVPSFVTTTRSALSGVATILPPPVLNGRDTPLTTPKAVVVVGAGTPPIRSNDERASVKRRNLARGAMGPPKERVIVMDDAPAALPKEDVVVFREGAQLVDRAVTEQQQLGNLFGEEGGAYCAVKNGPILQIAADLTDHEGEMGVDEEGYRLMLDVQVIGAKLVRF</sequence>
<feature type="region of interest" description="Disordered" evidence="4">
    <location>
        <begin position="802"/>
        <end position="829"/>
    </location>
</feature>
<dbReference type="InterPro" id="IPR000850">
    <property type="entry name" value="Adenylat/UMP-CMP_kin"/>
</dbReference>
<feature type="region of interest" description="Disordered" evidence="4">
    <location>
        <begin position="1137"/>
        <end position="1190"/>
    </location>
</feature>
<feature type="compositionally biased region" description="Low complexity" evidence="4">
    <location>
        <begin position="769"/>
        <end position="789"/>
    </location>
</feature>
<feature type="region of interest" description="Disordered" evidence="4">
    <location>
        <begin position="1090"/>
        <end position="1112"/>
    </location>
</feature>
<dbReference type="CDD" id="cd01428">
    <property type="entry name" value="ADK"/>
    <property type="match status" value="2"/>
</dbReference>
<dbReference type="Proteomes" id="UP000320333">
    <property type="component" value="Unassembled WGS sequence"/>
</dbReference>
<comment type="caution">
    <text evidence="6">The sequence shown here is derived from an EMBL/GenBank/DDBJ whole genome shotgun (WGS) entry which is preliminary data.</text>
</comment>
<dbReference type="SUPFAM" id="SSF57959">
    <property type="entry name" value="Leucine zipper domain"/>
    <property type="match status" value="1"/>
</dbReference>
<dbReference type="PROSITE" id="PS00036">
    <property type="entry name" value="BZIP_BASIC"/>
    <property type="match status" value="1"/>
</dbReference>
<feature type="compositionally biased region" description="Polar residues" evidence="4">
    <location>
        <begin position="696"/>
        <end position="706"/>
    </location>
</feature>
<accession>A0A507FNU8</accession>
<keyword evidence="7" id="KW-1185">Reference proteome</keyword>
<dbReference type="GO" id="GO:0019205">
    <property type="term" value="F:nucleobase-containing compound kinase activity"/>
    <property type="evidence" value="ECO:0007669"/>
    <property type="project" value="InterPro"/>
</dbReference>
<dbReference type="InterPro" id="IPR004827">
    <property type="entry name" value="bZIP"/>
</dbReference>
<evidence type="ECO:0000256" key="1">
    <source>
        <dbReference type="ARBA" id="ARBA00022679"/>
    </source>
</evidence>
<dbReference type="SMART" id="SM00338">
    <property type="entry name" value="BRLZ"/>
    <property type="match status" value="1"/>
</dbReference>
<keyword evidence="2" id="KW-0547">Nucleotide-binding</keyword>
<evidence type="ECO:0000256" key="2">
    <source>
        <dbReference type="ARBA" id="ARBA00022741"/>
    </source>
</evidence>
<dbReference type="Gene3D" id="1.20.5.170">
    <property type="match status" value="1"/>
</dbReference>
<feature type="region of interest" description="Disordered" evidence="4">
    <location>
        <begin position="750"/>
        <end position="789"/>
    </location>
</feature>
<feature type="compositionally biased region" description="Low complexity" evidence="4">
    <location>
        <begin position="545"/>
        <end position="557"/>
    </location>
</feature>
<keyword evidence="1" id="KW-0808">Transferase</keyword>
<dbReference type="Pfam" id="PF00170">
    <property type="entry name" value="bZIP_1"/>
    <property type="match status" value="1"/>
</dbReference>
<dbReference type="GO" id="GO:0005524">
    <property type="term" value="F:ATP binding"/>
    <property type="evidence" value="ECO:0007669"/>
    <property type="project" value="InterPro"/>
</dbReference>
<dbReference type="Pfam" id="PF00406">
    <property type="entry name" value="ADK"/>
    <property type="match status" value="2"/>
</dbReference>
<proteinExistence type="predicted"/>
<feature type="compositionally biased region" description="Polar residues" evidence="4">
    <location>
        <begin position="750"/>
        <end position="765"/>
    </location>
</feature>
<dbReference type="CDD" id="cd22979">
    <property type="entry name" value="DD_AK8"/>
    <property type="match status" value="1"/>
</dbReference>
<name>A0A507FNU8_9FUNG</name>
<dbReference type="SUPFAM" id="SSF52540">
    <property type="entry name" value="P-loop containing nucleoside triphosphate hydrolases"/>
    <property type="match status" value="2"/>
</dbReference>
<evidence type="ECO:0000259" key="5">
    <source>
        <dbReference type="PROSITE" id="PS50217"/>
    </source>
</evidence>